<sequence length="110" mass="12670">MKVFTLKRDKFRKARGGYARILEIRCEKCGHFLALYQKDGPGPLKRMYVDRILAPEDLANLRGISVKKLPSLSCKHCRQLIGIPYLYQKEKRPTFRLFEGSVTKKIIGAS</sequence>
<evidence type="ECO:0000313" key="2">
    <source>
        <dbReference type="Proteomes" id="UP000177575"/>
    </source>
</evidence>
<organism evidence="1 2">
    <name type="scientific">Candidatus Veblenbacteria bacterium RIFOXYB1_FULL_43_13</name>
    <dbReference type="NCBI Taxonomy" id="1802426"/>
    <lineage>
        <taxon>Bacteria</taxon>
        <taxon>Candidatus Vebleniibacteriota</taxon>
    </lineage>
</organism>
<comment type="caution">
    <text evidence="1">The sequence shown here is derived from an EMBL/GenBank/DDBJ whole genome shotgun (WGS) entry which is preliminary data.</text>
</comment>
<evidence type="ECO:0000313" key="1">
    <source>
        <dbReference type="EMBL" id="OHA54956.1"/>
    </source>
</evidence>
<reference evidence="1 2" key="1">
    <citation type="journal article" date="2016" name="Nat. Commun.">
        <title>Thousands of microbial genomes shed light on interconnected biogeochemical processes in an aquifer system.</title>
        <authorList>
            <person name="Anantharaman K."/>
            <person name="Brown C.T."/>
            <person name="Hug L.A."/>
            <person name="Sharon I."/>
            <person name="Castelle C.J."/>
            <person name="Probst A.J."/>
            <person name="Thomas B.C."/>
            <person name="Singh A."/>
            <person name="Wilkins M.J."/>
            <person name="Karaoz U."/>
            <person name="Brodie E.L."/>
            <person name="Williams K.H."/>
            <person name="Hubbard S.S."/>
            <person name="Banfield J.F."/>
        </authorList>
    </citation>
    <scope>NUCLEOTIDE SEQUENCE [LARGE SCALE GENOMIC DNA]</scope>
</reference>
<dbReference type="EMBL" id="MHTC01000032">
    <property type="protein sequence ID" value="OHA54956.1"/>
    <property type="molecule type" value="Genomic_DNA"/>
</dbReference>
<name>A0A1G2Q2Z7_9BACT</name>
<protein>
    <submittedName>
        <fullName evidence="1">Uncharacterized protein</fullName>
    </submittedName>
</protein>
<proteinExistence type="predicted"/>
<gene>
    <name evidence="1" type="ORF">A2388_02165</name>
</gene>
<accession>A0A1G2Q2Z7</accession>
<dbReference type="Proteomes" id="UP000177575">
    <property type="component" value="Unassembled WGS sequence"/>
</dbReference>
<dbReference type="AlphaFoldDB" id="A0A1G2Q2Z7"/>